<dbReference type="InterPro" id="IPR058564">
    <property type="entry name" value="TPR_TRAPPC9_Trs120"/>
</dbReference>
<dbReference type="Pfam" id="PF26280">
    <property type="entry name" value="Ig_TRAPPC9-Trs120_2nd"/>
    <property type="match status" value="1"/>
</dbReference>
<evidence type="ECO:0000256" key="1">
    <source>
        <dbReference type="ARBA" id="ARBA00004555"/>
    </source>
</evidence>
<dbReference type="STRING" id="50376.A0A517LM57"/>
<protein>
    <recommendedName>
        <fullName evidence="11">Hypercellular protein HypA</fullName>
    </recommendedName>
</protein>
<evidence type="ECO:0000256" key="3">
    <source>
        <dbReference type="SAM" id="MobiDB-lite"/>
    </source>
</evidence>
<dbReference type="Pfam" id="PF26283">
    <property type="entry name" value="Ig_TRAPPC9-Trs120_4th"/>
    <property type="match status" value="1"/>
</dbReference>
<proteinExistence type="predicted"/>
<evidence type="ECO:0000259" key="7">
    <source>
        <dbReference type="Pfam" id="PF26282"/>
    </source>
</evidence>
<dbReference type="InterPro" id="IPR013935">
    <property type="entry name" value="Trs120_TRAPPC9"/>
</dbReference>
<dbReference type="OrthoDB" id="27962at2759"/>
<evidence type="ECO:0000259" key="8">
    <source>
        <dbReference type="Pfam" id="PF26283"/>
    </source>
</evidence>
<evidence type="ECO:0000259" key="5">
    <source>
        <dbReference type="Pfam" id="PF26251"/>
    </source>
</evidence>
<comment type="subcellular location">
    <subcellularLocation>
        <location evidence="1">Golgi apparatus</location>
    </subcellularLocation>
</comment>
<reference evidence="9 10" key="1">
    <citation type="submission" date="2019-07" db="EMBL/GenBank/DDBJ databases">
        <title>Finished genome of Venturia effusa.</title>
        <authorList>
            <person name="Young C.A."/>
            <person name="Cox M.P."/>
            <person name="Ganley A.R.D."/>
            <person name="David W.J."/>
        </authorList>
    </citation>
    <scope>NUCLEOTIDE SEQUENCE [LARGE SCALE GENOMIC DNA]</scope>
    <source>
        <strain evidence="10">albino</strain>
    </source>
</reference>
<sequence length="1447" mass="157904">MSMDAFLPTAPARVRALVLPVGKIKRTRFSAFFSLLTPTCEIRLGDVSPDPRPDRNMFSPLAFPDGMVLYDFSTSVPSASHLALSPFELFREPLVILGIADSTESKRGTDGDSEPSLEASESITELSEALRSIRENYPRTLVQKILLFDSQGAPGQSSSHEDLVFVPPASKMKTTTLKTILCDVTSLLLAEMTTLAISIKALPSIPSPSANVAANGLSNSHRYDEDSSILGRVNSGERARSASPATSQHNRMSLPVLPSSTPNIDLSSNGARTMSPDDGRSTPPLRALGEGKPGERREQSRDRVSVHGFGPGSVNERNRNKGKARVDLVVGSLYLQSGRWIDALQELSEGARNASLFGDHLWHAKALENIMICMLLLAWSHTDFKIPQICYLIPERPSSSKGFPSKSAVARPDMTSAGIISESQLDLRNELVTVLPNLVNMIISIYSRAASFSAEHIPQLAFSESIIRCSKILASINLAEGLLSDTAFEGIIRGSYPQRTVLGTRLTIHPTRTAIINILFRAMPGTHEQCGLNPVDEMMIIGGVASVLSSLGLQRKKAIVMKEYLDALIQNLALVKKTGAAEAGLHPSISSFNLGSMSSSSATNTPEGLEDFLNLLCQVHGIAELRWSRSIGSDALELEAANEKGADSNAAKRRSQLPSQLVGNFVLRFFGSVNVKSDVLRTCIRLCEALSDLHGVLHYTSALLRTAGPGIAPSSDTSDVLVTLSREEQIMLSNNIAKTVATAGSVGLNDVEAEYWDEFLVRGVYIVGPPESLLLHKHKRSDIDSVGKSRKVEKQSPFIHNPFLEKADSKAATNLLVAGDEREFVISLQNPYDFPVKIESLRLQSEGGEVASAQNLSLRPYRTQSFSALGIVTDPGKIELDHCTIRIQGCRERSFPIFSEPWAPEQDIKIKNIGLLRPQSLMSNRIASDASTSSNRQSSTKPFPVSSSISLTVIPEQPILTVSAVSLPQSALMLLEGESAKFSITVQNTSKSITADFINLSFRDSTTTAIQEALGNKRLSSAELFELEHQLSHHPAIRATDDVPRSIAPGRSETFSIVVVGKPGLASAAIQIDYASLAAHAADNDDSFFTRNVIVPISVTVNASVQLHRMEIIPISTNLSRDPNVVESDTTSTVGLTGPWKPAHDESCLLLLDFRNAWPTPIEIDIQIGNKKLSDRRCSGIKALTSHETLQPGHVARMILLLPKLYVRHPHARILSANERQFVVSTSNISPESERVMRETFWYREEFLKLITGSWKQEGGERFGIIDLRSVVRFSPRMVDVLKLDDLAIEMAVRAEDEKLGARSLEQTGRTSFTVSVEDSLIVRTTLRNRSDATIYPLLRLQPSLAYKSNEIALDLVKRLAWSGLLQKALPPIGPGETIQTELGICVLSSGEYEIGAHVEEIKPSERIEKQAENDQDVAPIPDLVAGTLGRRTWTASEACRINAIED</sequence>
<dbReference type="InterPro" id="IPR058567">
    <property type="entry name" value="Ig_TRAPPC9_Trs120_3rd"/>
</dbReference>
<dbReference type="Pfam" id="PF26282">
    <property type="entry name" value="Ig_TRAPPC9-Trs120_3rd"/>
    <property type="match status" value="1"/>
</dbReference>
<feature type="compositionally biased region" description="Basic and acidic residues" evidence="3">
    <location>
        <begin position="292"/>
        <end position="305"/>
    </location>
</feature>
<dbReference type="Pfam" id="PF26254">
    <property type="entry name" value="Ig_TRAPPC9-Trs120_1st"/>
    <property type="match status" value="1"/>
</dbReference>
<accession>A0A517LM57</accession>
<feature type="domain" description="Trs120/TRAPPC9 first Ig-like" evidence="6">
    <location>
        <begin position="761"/>
        <end position="956"/>
    </location>
</feature>
<dbReference type="Pfam" id="PF08626">
    <property type="entry name" value="TRAPPC9-Trs120"/>
    <property type="match status" value="1"/>
</dbReference>
<dbReference type="InterPro" id="IPR058563">
    <property type="entry name" value="Trs120_TRAPPC9_N"/>
</dbReference>
<feature type="domain" description="Trs120/TRAPPC9 fourth Ig-like" evidence="8">
    <location>
        <begin position="1288"/>
        <end position="1444"/>
    </location>
</feature>
<feature type="region of interest" description="Disordered" evidence="3">
    <location>
        <begin position="216"/>
        <end position="320"/>
    </location>
</feature>
<dbReference type="EMBL" id="CP042200">
    <property type="protein sequence ID" value="QDS76722.1"/>
    <property type="molecule type" value="Genomic_DNA"/>
</dbReference>
<dbReference type="PANTHER" id="PTHR21512">
    <property type="entry name" value="TRAFFICKING PROTEIN PARTICLE COMPLEX SUBUNIT 9"/>
    <property type="match status" value="1"/>
</dbReference>
<dbReference type="Pfam" id="PF26251">
    <property type="entry name" value="TPR_TRAPPC9-Trs120"/>
    <property type="match status" value="1"/>
</dbReference>
<evidence type="ECO:0000259" key="6">
    <source>
        <dbReference type="Pfam" id="PF26254"/>
    </source>
</evidence>
<feature type="domain" description="Trs120/TRAPPC9 TPR region" evidence="5">
    <location>
        <begin position="431"/>
        <end position="744"/>
    </location>
</feature>
<organism evidence="9 10">
    <name type="scientific">Venturia effusa</name>
    <dbReference type="NCBI Taxonomy" id="50376"/>
    <lineage>
        <taxon>Eukaryota</taxon>
        <taxon>Fungi</taxon>
        <taxon>Dikarya</taxon>
        <taxon>Ascomycota</taxon>
        <taxon>Pezizomycotina</taxon>
        <taxon>Dothideomycetes</taxon>
        <taxon>Pleosporomycetidae</taxon>
        <taxon>Venturiales</taxon>
        <taxon>Venturiaceae</taxon>
        <taxon>Venturia</taxon>
    </lineage>
</organism>
<dbReference type="InterPro" id="IPR058565">
    <property type="entry name" value="Ig_TRAPPC9_Trs120_1st"/>
</dbReference>
<name>A0A517LM57_9PEZI</name>
<keyword evidence="2" id="KW-0333">Golgi apparatus</keyword>
<evidence type="ECO:0000256" key="2">
    <source>
        <dbReference type="ARBA" id="ARBA00023034"/>
    </source>
</evidence>
<evidence type="ECO:0000259" key="4">
    <source>
        <dbReference type="Pfam" id="PF08626"/>
    </source>
</evidence>
<dbReference type="InterPro" id="IPR058568">
    <property type="entry name" value="Ig_TRAPPC9_Trs120_4th"/>
</dbReference>
<feature type="domain" description="Trs120/TRAPPC9 N-terminal" evidence="4">
    <location>
        <begin position="6"/>
        <end position="390"/>
    </location>
</feature>
<dbReference type="GO" id="GO:0005802">
    <property type="term" value="C:trans-Golgi network"/>
    <property type="evidence" value="ECO:0007669"/>
    <property type="project" value="TreeGrafter"/>
</dbReference>
<feature type="compositionally biased region" description="Polar residues" evidence="3">
    <location>
        <begin position="258"/>
        <end position="272"/>
    </location>
</feature>
<evidence type="ECO:0000313" key="10">
    <source>
        <dbReference type="Proteomes" id="UP000316270"/>
    </source>
</evidence>
<dbReference type="Proteomes" id="UP000316270">
    <property type="component" value="Chromosome 16"/>
</dbReference>
<evidence type="ECO:0008006" key="11">
    <source>
        <dbReference type="Google" id="ProtNLM"/>
    </source>
</evidence>
<gene>
    <name evidence="9" type="ORF">FKW77_001068</name>
</gene>
<keyword evidence="10" id="KW-1185">Reference proteome</keyword>
<feature type="domain" description="Trs120/TRAPPC9 third Ig-like" evidence="7">
    <location>
        <begin position="1105"/>
        <end position="1283"/>
    </location>
</feature>
<evidence type="ECO:0000313" key="9">
    <source>
        <dbReference type="EMBL" id="QDS76722.1"/>
    </source>
</evidence>
<dbReference type="PANTHER" id="PTHR21512:SF5">
    <property type="entry name" value="TRAFFICKING PROTEIN PARTICLE COMPLEX SUBUNIT 9"/>
    <property type="match status" value="1"/>
</dbReference>